<reference evidence="1 2" key="1">
    <citation type="submission" date="2019-08" db="EMBL/GenBank/DDBJ databases">
        <title>In-depth cultivation of the pig gut microbiome towards novel bacterial diversity and tailored functional studies.</title>
        <authorList>
            <person name="Wylensek D."/>
            <person name="Hitch T.C.A."/>
            <person name="Clavel T."/>
        </authorList>
    </citation>
    <scope>NUCLEOTIDE SEQUENCE [LARGE SCALE GENOMIC DNA]</scope>
    <source>
        <strain evidence="1 2">WCA-693-APC-5D-A</strain>
    </source>
</reference>
<keyword evidence="2" id="KW-1185">Reference proteome</keyword>
<evidence type="ECO:0000313" key="1">
    <source>
        <dbReference type="EMBL" id="MSU08885.1"/>
    </source>
</evidence>
<accession>A0A6I2UGI3</accession>
<comment type="caution">
    <text evidence="1">The sequence shown here is derived from an EMBL/GenBank/DDBJ whole genome shotgun (WGS) entry which is preliminary data.</text>
</comment>
<dbReference type="AlphaFoldDB" id="A0A6I2UGI3"/>
<dbReference type="Proteomes" id="UP000433181">
    <property type="component" value="Unassembled WGS sequence"/>
</dbReference>
<proteinExistence type="predicted"/>
<organism evidence="1 2">
    <name type="scientific">Anaerovibrio slackiae</name>
    <dbReference type="NCBI Taxonomy" id="2652309"/>
    <lineage>
        <taxon>Bacteria</taxon>
        <taxon>Bacillati</taxon>
        <taxon>Bacillota</taxon>
        <taxon>Negativicutes</taxon>
        <taxon>Selenomonadales</taxon>
        <taxon>Selenomonadaceae</taxon>
        <taxon>Anaerovibrio</taxon>
    </lineage>
</organism>
<sequence>MTNRDKINALSNIELAGFFGKNGMKCSLCVYRRKRCFDKNCAEGIKAWLDAPSNKSSRKRLAVKPENPPAIKDNLAKVVAGDLAEMFEDMITKKHKTVPRQKPDADSKEDIESLKELFKGAEIMNPIDWEILDIPALGAKTYMVVFNDVNELVILENKFMVSDIELWMLAQGRLFTDRWSAEMYLKKCTGVVSAMKAQLQVLTKEDSL</sequence>
<protein>
    <submittedName>
        <fullName evidence="1">Uncharacterized protein</fullName>
    </submittedName>
</protein>
<evidence type="ECO:0000313" key="2">
    <source>
        <dbReference type="Proteomes" id="UP000433181"/>
    </source>
</evidence>
<gene>
    <name evidence="1" type="ORF">FYJ84_07805</name>
</gene>
<name>A0A6I2UGI3_9FIRM</name>
<dbReference type="EMBL" id="VUNR01000013">
    <property type="protein sequence ID" value="MSU08885.1"/>
    <property type="molecule type" value="Genomic_DNA"/>
</dbReference>